<dbReference type="CDD" id="cd06467">
    <property type="entry name" value="p23_NUDC_like"/>
    <property type="match status" value="1"/>
</dbReference>
<protein>
    <submittedName>
        <fullName evidence="4">Predicted protein</fullName>
    </submittedName>
</protein>
<dbReference type="OrthoDB" id="245563at2759"/>
<keyword evidence="2" id="KW-0963">Cytoplasm</keyword>
<comment type="subcellular location">
    <subcellularLocation>
        <location evidence="1">Cytoplasm</location>
    </subcellularLocation>
</comment>
<dbReference type="Pfam" id="PF04969">
    <property type="entry name" value="CS"/>
    <property type="match status" value="1"/>
</dbReference>
<dbReference type="OMA" id="KATNWEH"/>
<dbReference type="Proteomes" id="UP000001876">
    <property type="component" value="Unassembled WGS sequence"/>
</dbReference>
<dbReference type="EMBL" id="GG663742">
    <property type="protein sequence ID" value="EEH55099.1"/>
    <property type="molecule type" value="Genomic_DNA"/>
</dbReference>
<proteinExistence type="predicted"/>
<dbReference type="InterPro" id="IPR007052">
    <property type="entry name" value="CS_dom"/>
</dbReference>
<dbReference type="Gene3D" id="2.60.40.790">
    <property type="match status" value="1"/>
</dbReference>
<evidence type="ECO:0000313" key="5">
    <source>
        <dbReference type="Proteomes" id="UP000001876"/>
    </source>
</evidence>
<dbReference type="PANTHER" id="PTHR12356:SF3">
    <property type="entry name" value="NUCLEAR MIGRATION PROTEIN NUDC"/>
    <property type="match status" value="1"/>
</dbReference>
<gene>
    <name evidence="4" type="ORF">MICPUCDRAFT_60018</name>
</gene>
<sequence length="331" mass="37037">MSPRKSFKYVYIPCDPACAMEELTMEIPEGREMECLLDTLKEHFRNASGTLGTSAEQKALFRKQLEEQSGKKIDDDMMDIASRMQMVQPVALLPGGKATNWEHVNLYVDDRGISKGLRRNDRACGLALECGAPTDIVGDAFLARILDDDDRFERHDFTLDEMSSSAPWVKRAYTLQIAKKQNSGDVQEQIRAMGGMKDAANVMNLQDNLPEPGPPPGSIDDTGSQLYKWSQEGEDVVVVVPVRETTTKADVKCVVKKDRIRLEVTDAPNEGERLIVDDANELCSDVTPDECSWSIVKDRDGSKRLELTLTKGKAMRWPCFTRMNSAPETKQ</sequence>
<dbReference type="GeneID" id="9686061"/>
<dbReference type="PANTHER" id="PTHR12356">
    <property type="entry name" value="NUCLEAR MOVEMENT PROTEIN NUDC"/>
    <property type="match status" value="1"/>
</dbReference>
<keyword evidence="5" id="KW-1185">Reference proteome</keyword>
<reference evidence="4 5" key="1">
    <citation type="journal article" date="2009" name="Science">
        <title>Green evolution and dynamic adaptations revealed by genomes of the marine picoeukaryotes Micromonas.</title>
        <authorList>
            <person name="Worden A.Z."/>
            <person name="Lee J.H."/>
            <person name="Mock T."/>
            <person name="Rouze P."/>
            <person name="Simmons M.P."/>
            <person name="Aerts A.L."/>
            <person name="Allen A.E."/>
            <person name="Cuvelier M.L."/>
            <person name="Derelle E."/>
            <person name="Everett M.V."/>
            <person name="Foulon E."/>
            <person name="Grimwood J."/>
            <person name="Gundlach H."/>
            <person name="Henrissat B."/>
            <person name="Napoli C."/>
            <person name="McDonald S.M."/>
            <person name="Parker M.S."/>
            <person name="Rombauts S."/>
            <person name="Salamov A."/>
            <person name="Von Dassow P."/>
            <person name="Badger J.H."/>
            <person name="Coutinho P.M."/>
            <person name="Demir E."/>
            <person name="Dubchak I."/>
            <person name="Gentemann C."/>
            <person name="Eikrem W."/>
            <person name="Gready J.E."/>
            <person name="John U."/>
            <person name="Lanier W."/>
            <person name="Lindquist E.A."/>
            <person name="Lucas S."/>
            <person name="Mayer K.F."/>
            <person name="Moreau H."/>
            <person name="Not F."/>
            <person name="Otillar R."/>
            <person name="Panaud O."/>
            <person name="Pangilinan J."/>
            <person name="Paulsen I."/>
            <person name="Piegu B."/>
            <person name="Poliakov A."/>
            <person name="Robbens S."/>
            <person name="Schmutz J."/>
            <person name="Toulza E."/>
            <person name="Wyss T."/>
            <person name="Zelensky A."/>
            <person name="Zhou K."/>
            <person name="Armbrust E.V."/>
            <person name="Bhattacharya D."/>
            <person name="Goodenough U.W."/>
            <person name="Van de Peer Y."/>
            <person name="Grigoriev I.V."/>
        </authorList>
    </citation>
    <scope>NUCLEOTIDE SEQUENCE [LARGE SCALE GENOMIC DNA]</scope>
    <source>
        <strain evidence="4 5">CCMP1545</strain>
    </source>
</reference>
<dbReference type="GO" id="GO:0005737">
    <property type="term" value="C:cytoplasm"/>
    <property type="evidence" value="ECO:0007669"/>
    <property type="project" value="UniProtKB-SubCell"/>
</dbReference>
<dbReference type="PROSITE" id="PS51203">
    <property type="entry name" value="CS"/>
    <property type="match status" value="1"/>
</dbReference>
<dbReference type="RefSeq" id="XP_003060330.1">
    <property type="nucleotide sequence ID" value="XM_003060284.1"/>
</dbReference>
<dbReference type="eggNOG" id="ENOG502QR83">
    <property type="taxonomic scope" value="Eukaryota"/>
</dbReference>
<dbReference type="GO" id="GO:0051082">
    <property type="term" value="F:unfolded protein binding"/>
    <property type="evidence" value="ECO:0007669"/>
    <property type="project" value="TreeGrafter"/>
</dbReference>
<name>C1MX38_MICPC</name>
<organism evidence="5">
    <name type="scientific">Micromonas pusilla (strain CCMP1545)</name>
    <name type="common">Picoplanktonic green alga</name>
    <dbReference type="NCBI Taxonomy" id="564608"/>
    <lineage>
        <taxon>Eukaryota</taxon>
        <taxon>Viridiplantae</taxon>
        <taxon>Chlorophyta</taxon>
        <taxon>Mamiellophyceae</taxon>
        <taxon>Mamiellales</taxon>
        <taxon>Mamiellaceae</taxon>
        <taxon>Micromonas</taxon>
    </lineage>
</organism>
<evidence type="ECO:0000256" key="1">
    <source>
        <dbReference type="ARBA" id="ARBA00004496"/>
    </source>
</evidence>
<dbReference type="InterPro" id="IPR008978">
    <property type="entry name" value="HSP20-like_chaperone"/>
</dbReference>
<dbReference type="KEGG" id="mpp:MICPUCDRAFT_60018"/>
<evidence type="ECO:0000259" key="3">
    <source>
        <dbReference type="PROSITE" id="PS51203"/>
    </source>
</evidence>
<dbReference type="AlphaFoldDB" id="C1MX38"/>
<evidence type="ECO:0000313" key="4">
    <source>
        <dbReference type="EMBL" id="EEH55099.1"/>
    </source>
</evidence>
<dbReference type="SUPFAM" id="SSF49764">
    <property type="entry name" value="HSP20-like chaperones"/>
    <property type="match status" value="1"/>
</dbReference>
<dbReference type="InterPro" id="IPR037898">
    <property type="entry name" value="NudC_fam"/>
</dbReference>
<dbReference type="STRING" id="564608.C1MX38"/>
<evidence type="ECO:0000256" key="2">
    <source>
        <dbReference type="ARBA" id="ARBA00022490"/>
    </source>
</evidence>
<accession>C1MX38</accession>
<dbReference type="GO" id="GO:0006457">
    <property type="term" value="P:protein folding"/>
    <property type="evidence" value="ECO:0007669"/>
    <property type="project" value="TreeGrafter"/>
</dbReference>
<feature type="domain" description="CS" evidence="3">
    <location>
        <begin position="222"/>
        <end position="321"/>
    </location>
</feature>